<proteinExistence type="predicted"/>
<reference evidence="1 2" key="1">
    <citation type="submission" date="2018-06" db="EMBL/GenBank/DDBJ databases">
        <authorList>
            <consortium name="Pathogen Informatics"/>
            <person name="Doyle S."/>
        </authorList>
    </citation>
    <scope>NUCLEOTIDE SEQUENCE [LARGE SCALE GENOMIC DNA]</scope>
    <source>
        <strain evidence="1 2">NCTC5047</strain>
    </source>
</reference>
<accession>A0A377XQD4</accession>
<name>A0A377XQD4_KLEPN</name>
<evidence type="ECO:0000313" key="1">
    <source>
        <dbReference type="EMBL" id="STT84405.1"/>
    </source>
</evidence>
<protein>
    <submittedName>
        <fullName evidence="1">Uncharacterized protein</fullName>
    </submittedName>
</protein>
<evidence type="ECO:0000313" key="2">
    <source>
        <dbReference type="Proteomes" id="UP000254340"/>
    </source>
</evidence>
<dbReference type="RefSeq" id="WP_004145721.1">
    <property type="nucleotide sequence ID" value="NZ_JAAFDB010000020.1"/>
</dbReference>
<sequence>MFAVGDLVQPRAGGPKLKVVEVQGVQLVVVQAAQEQGERYSLKSDEVTPYQEEGDFGVC</sequence>
<dbReference type="EMBL" id="UGLH01000006">
    <property type="protein sequence ID" value="STT84405.1"/>
    <property type="molecule type" value="Genomic_DNA"/>
</dbReference>
<dbReference type="Proteomes" id="UP000254340">
    <property type="component" value="Unassembled WGS sequence"/>
</dbReference>
<dbReference type="AlphaFoldDB" id="A0A377XQD4"/>
<gene>
    <name evidence="1" type="ORF">NCTC5047_05449</name>
</gene>
<organism evidence="1 2">
    <name type="scientific">Klebsiella pneumoniae</name>
    <dbReference type="NCBI Taxonomy" id="573"/>
    <lineage>
        <taxon>Bacteria</taxon>
        <taxon>Pseudomonadati</taxon>
        <taxon>Pseudomonadota</taxon>
        <taxon>Gammaproteobacteria</taxon>
        <taxon>Enterobacterales</taxon>
        <taxon>Enterobacteriaceae</taxon>
        <taxon>Klebsiella/Raoultella group</taxon>
        <taxon>Klebsiella</taxon>
        <taxon>Klebsiella pneumoniae complex</taxon>
    </lineage>
</organism>